<name>A0ABN3DVF4_9MICO</name>
<feature type="transmembrane region" description="Helical" evidence="1">
    <location>
        <begin position="411"/>
        <end position="430"/>
    </location>
</feature>
<evidence type="ECO:0008006" key="4">
    <source>
        <dbReference type="Google" id="ProtNLM"/>
    </source>
</evidence>
<dbReference type="EMBL" id="BAAAQY010000009">
    <property type="protein sequence ID" value="GAA2242368.1"/>
    <property type="molecule type" value="Genomic_DNA"/>
</dbReference>
<feature type="transmembrane region" description="Helical" evidence="1">
    <location>
        <begin position="100"/>
        <end position="119"/>
    </location>
</feature>
<feature type="transmembrane region" description="Helical" evidence="1">
    <location>
        <begin position="191"/>
        <end position="218"/>
    </location>
</feature>
<keyword evidence="1" id="KW-0472">Membrane</keyword>
<sequence>MIAARRILPYPAAALLALAAVWFGLDLWRLDWSVPLAYSGDALAVASHVKTVLETGWFTHQPALGAPYGQYYSDYPQADNLHFVVFSAARWFTSDVGVVMNGYFVAGFPLAAVTATWFLRRAGVKGMLAVALGVVFAIAPYHFVKGEGHLFLSAYFVVPLALDVILRAAHGLPLWSSRVLSRRNVCTVGSLVLLGTASSYYSVFTAVLLAVAGLATLWRTRRWRVFGGAAAAGLVIAATLAANLAPSILYRAVHGANESVLVRSPPEAELYSFKLAALLLPVPGHRFPPFAELRRLYDEHYPLPSEEPALGLLASAGLGVLIVVGVFLLLSAGRPGWRRAPGVLVDRLAVLAGLAFVAFLFGTVGGLATPLSFVGFPVRSWNRIAIFLALVALTALGLVLGLLVERVARRRVAGAMVVACSGLLVVVAVWDQIPPVDTAARARTVAEFRSDAEFVGRLERSVAPGCLLYQLPYIPFPESPPVNGVTDSDQLRLFLHSTSLRWSGGGIKGRGPVDRAGAMASLPVSEMVEAVEGLGACGLVIDRVASAGTGATVLDELERLGVSGGRIVSRDGRFVCTRLQT</sequence>
<dbReference type="RefSeq" id="WP_259480429.1">
    <property type="nucleotide sequence ID" value="NZ_BAAAQY010000009.1"/>
</dbReference>
<feature type="transmembrane region" description="Helical" evidence="1">
    <location>
        <begin position="344"/>
        <end position="364"/>
    </location>
</feature>
<feature type="transmembrane region" description="Helical" evidence="1">
    <location>
        <begin position="126"/>
        <end position="144"/>
    </location>
</feature>
<keyword evidence="1" id="KW-0812">Transmembrane</keyword>
<organism evidence="2 3">
    <name type="scientific">Herbiconiux moechotypicola</name>
    <dbReference type="NCBI Taxonomy" id="637393"/>
    <lineage>
        <taxon>Bacteria</taxon>
        <taxon>Bacillati</taxon>
        <taxon>Actinomycetota</taxon>
        <taxon>Actinomycetes</taxon>
        <taxon>Micrococcales</taxon>
        <taxon>Microbacteriaceae</taxon>
        <taxon>Herbiconiux</taxon>
    </lineage>
</organism>
<keyword evidence="1" id="KW-1133">Transmembrane helix</keyword>
<accession>A0ABN3DVF4</accession>
<dbReference type="Proteomes" id="UP001500929">
    <property type="component" value="Unassembled WGS sequence"/>
</dbReference>
<gene>
    <name evidence="2" type="ORF">GCM10009851_29620</name>
</gene>
<protein>
    <recommendedName>
        <fullName evidence="4">Glycosyltransferase RgtA/B/C/D-like domain-containing protein</fullName>
    </recommendedName>
</protein>
<feature type="transmembrane region" description="Helical" evidence="1">
    <location>
        <begin position="230"/>
        <end position="250"/>
    </location>
</feature>
<feature type="transmembrane region" description="Helical" evidence="1">
    <location>
        <begin position="384"/>
        <end position="404"/>
    </location>
</feature>
<reference evidence="2 3" key="1">
    <citation type="journal article" date="2019" name="Int. J. Syst. Evol. Microbiol.">
        <title>The Global Catalogue of Microorganisms (GCM) 10K type strain sequencing project: providing services to taxonomists for standard genome sequencing and annotation.</title>
        <authorList>
            <consortium name="The Broad Institute Genomics Platform"/>
            <consortium name="The Broad Institute Genome Sequencing Center for Infectious Disease"/>
            <person name="Wu L."/>
            <person name="Ma J."/>
        </authorList>
    </citation>
    <scope>NUCLEOTIDE SEQUENCE [LARGE SCALE GENOMIC DNA]</scope>
    <source>
        <strain evidence="2 3">JCM 16117</strain>
    </source>
</reference>
<feature type="transmembrane region" description="Helical" evidence="1">
    <location>
        <begin position="308"/>
        <end position="332"/>
    </location>
</feature>
<evidence type="ECO:0000313" key="3">
    <source>
        <dbReference type="Proteomes" id="UP001500929"/>
    </source>
</evidence>
<evidence type="ECO:0000256" key="1">
    <source>
        <dbReference type="SAM" id="Phobius"/>
    </source>
</evidence>
<evidence type="ECO:0000313" key="2">
    <source>
        <dbReference type="EMBL" id="GAA2242368.1"/>
    </source>
</evidence>
<feature type="transmembrane region" description="Helical" evidence="1">
    <location>
        <begin position="7"/>
        <end position="25"/>
    </location>
</feature>
<comment type="caution">
    <text evidence="2">The sequence shown here is derived from an EMBL/GenBank/DDBJ whole genome shotgun (WGS) entry which is preliminary data.</text>
</comment>
<proteinExistence type="predicted"/>
<keyword evidence="3" id="KW-1185">Reference proteome</keyword>